<dbReference type="CDD" id="cd00105">
    <property type="entry name" value="KH-I"/>
    <property type="match status" value="1"/>
</dbReference>
<feature type="domain" description="K Homology" evidence="3">
    <location>
        <begin position="666"/>
        <end position="731"/>
    </location>
</feature>
<proteinExistence type="predicted"/>
<evidence type="ECO:0000256" key="2">
    <source>
        <dbReference type="SAM" id="MobiDB-lite"/>
    </source>
</evidence>
<dbReference type="EMBL" id="CAMXCT030006588">
    <property type="protein sequence ID" value="CAL4803813.1"/>
    <property type="molecule type" value="Genomic_DNA"/>
</dbReference>
<dbReference type="EMBL" id="CAMXCT020006588">
    <property type="protein sequence ID" value="CAL1169876.1"/>
    <property type="molecule type" value="Genomic_DNA"/>
</dbReference>
<dbReference type="InterPro" id="IPR004088">
    <property type="entry name" value="KH_dom_type_1"/>
</dbReference>
<feature type="compositionally biased region" description="Low complexity" evidence="2">
    <location>
        <begin position="218"/>
        <end position="237"/>
    </location>
</feature>
<feature type="compositionally biased region" description="Polar residues" evidence="2">
    <location>
        <begin position="140"/>
        <end position="150"/>
    </location>
</feature>
<protein>
    <submittedName>
        <fullName evidence="5">Far upstream element-binding protein 3 (FUSE-binding protein 3)</fullName>
    </submittedName>
</protein>
<gene>
    <name evidence="4" type="ORF">C1SCF055_LOCUS41237</name>
</gene>
<comment type="caution">
    <text evidence="4">The sequence shown here is derived from an EMBL/GenBank/DDBJ whole genome shotgun (WGS) entry which is preliminary data.</text>
</comment>
<feature type="region of interest" description="Disordered" evidence="2">
    <location>
        <begin position="99"/>
        <end position="157"/>
    </location>
</feature>
<feature type="domain" description="K Homology" evidence="3">
    <location>
        <begin position="919"/>
        <end position="995"/>
    </location>
</feature>
<dbReference type="AlphaFoldDB" id="A0A9P1DW13"/>
<accession>A0A9P1DW13</accession>
<reference evidence="5 6" key="2">
    <citation type="submission" date="2024-05" db="EMBL/GenBank/DDBJ databases">
        <authorList>
            <person name="Chen Y."/>
            <person name="Shah S."/>
            <person name="Dougan E. K."/>
            <person name="Thang M."/>
            <person name="Chan C."/>
        </authorList>
    </citation>
    <scope>NUCLEOTIDE SEQUENCE [LARGE SCALE GENOMIC DNA]</scope>
</reference>
<dbReference type="GO" id="GO:0003723">
    <property type="term" value="F:RNA binding"/>
    <property type="evidence" value="ECO:0007669"/>
    <property type="project" value="UniProtKB-UniRule"/>
</dbReference>
<name>A0A9P1DW13_9DINO</name>
<feature type="domain" description="K Homology" evidence="3">
    <location>
        <begin position="394"/>
        <end position="467"/>
    </location>
</feature>
<evidence type="ECO:0000256" key="1">
    <source>
        <dbReference type="PROSITE-ProRule" id="PRU00117"/>
    </source>
</evidence>
<sequence>MDVRGKAILKDGRKIVLELEPGVAPQPSTTPPHPDALVQEIADGKLLVHPSKAQITVRRIQMQICNIQRGLRLLIGAEGQWSNEADERLKSWFLRAERKKNRTDTPSPSPSALEDASSSRRLALEDPSSSTPLALENVKPENSSVENHATNALDDDNPTAIICEDSYVDNHGANVLDDDKPAVESPTGEVEADVLDDAKPAVESPTGEVEAAEDHHSSNGADSSDASSTSSSSSSATRLRATIQRSVSALQEIHDIVSDSCPDCADALLQIQDSLAQAIFGSRAGRTGAELKVMAAIEAKLPSYFTKELSQEFFSQEDWGRDTIPLEDEELSFALGKDGSTRKKLAKASGCILEYVGHVAFLAGSLPARRRARDYLSWLLKQRTGTVYVDTSSRNDVTVVEIPQDLEAVASCFKSMTLRGIEQETKTFCFLEGNSSKSERLLIFGHDKAGRDKAKSIALAKIDERVRTSRASCWGINWDYGWSKKGSGGDRYYGQEASEISDTFLLRGDISVHVMIQTGPNGEDPVIEDVENASGTKLTLAKDKAMIQITGPSEKVSQAKRLLQQFADKFVTCQGPGIFKITAALANKVSHYIRPMPWISTAEVDEQKDLLKIQGHQDSVDQTFKVINELYRDHGLEIDQADVSIKRREEQPVHGGWLGRSYFAAGRACDVLKVSEDDAAFILGRGGKTKHKIARVSGAQLELHERNSTVEIYGDDESRRRARKYIDLVRAQRVGPVHVDESSNDGDMTLISVPSSCVGFVTGSQGNFLRTCEEEWGTLMFFCDYQGGGPLDSYGGSEKLAIFGTLWARCGAELKVMAAIETKLPGYYTSNLGETQSWDEWGTDTYPMHNDQLSYVLGRKGSTRQKLARASGCIMEYVGNIAFMAGYLPNRRRGREYLGWLCDQVGNKQGRISIDPTAREDVTLVPVPRECIGYVMGDKRKTLSRLEEDWETLIFFVDSRALPYSYREEDVEGLAIFGAEWGRAGTELKVMGAVETKIPQFGPVEVGDYHYDGPWGVDTLPLPGDELSFALGKDGATRRKLAKASGCILEYVGNVAYMAGTLEERKRARDYLTWLTWQRTGPITIETAGREDIREMEAGWEMVPEEMRGLTKAASLREVEKESGTFCFFQGDTNSEVLLICGHREEALRNYLFTMVKTIKKIDVIV</sequence>
<dbReference type="SMART" id="SM00322">
    <property type="entry name" value="KH"/>
    <property type="match status" value="7"/>
</dbReference>
<feature type="domain" description="K Homology" evidence="3">
    <location>
        <begin position="1014"/>
        <end position="1077"/>
    </location>
</feature>
<keyword evidence="1" id="KW-0694">RNA-binding</keyword>
<dbReference type="Pfam" id="PF00013">
    <property type="entry name" value="KH_1"/>
    <property type="match status" value="1"/>
</dbReference>
<evidence type="ECO:0000259" key="3">
    <source>
        <dbReference type="SMART" id="SM00322"/>
    </source>
</evidence>
<feature type="region of interest" description="Disordered" evidence="2">
    <location>
        <begin position="172"/>
        <end position="237"/>
    </location>
</feature>
<feature type="domain" description="K Homology" evidence="3">
    <location>
        <begin position="318"/>
        <end position="381"/>
    </location>
</feature>
<feature type="domain" description="K Homology" evidence="3">
    <location>
        <begin position="840"/>
        <end position="906"/>
    </location>
</feature>
<dbReference type="SUPFAM" id="SSF54791">
    <property type="entry name" value="Eukaryotic type KH-domain (KH-domain type I)"/>
    <property type="match status" value="1"/>
</dbReference>
<dbReference type="PROSITE" id="PS50084">
    <property type="entry name" value="KH_TYPE_1"/>
    <property type="match status" value="1"/>
</dbReference>
<evidence type="ECO:0000313" key="6">
    <source>
        <dbReference type="Proteomes" id="UP001152797"/>
    </source>
</evidence>
<evidence type="ECO:0000313" key="4">
    <source>
        <dbReference type="EMBL" id="CAI4016501.1"/>
    </source>
</evidence>
<reference evidence="4" key="1">
    <citation type="submission" date="2022-10" db="EMBL/GenBank/DDBJ databases">
        <authorList>
            <person name="Chen Y."/>
            <person name="Dougan E. K."/>
            <person name="Chan C."/>
            <person name="Rhodes N."/>
            <person name="Thang M."/>
        </authorList>
    </citation>
    <scope>NUCLEOTIDE SEQUENCE</scope>
</reference>
<dbReference type="EMBL" id="CAMXCT010006588">
    <property type="protein sequence ID" value="CAI4016501.1"/>
    <property type="molecule type" value="Genomic_DNA"/>
</dbReference>
<feature type="domain" description="K Homology" evidence="3">
    <location>
        <begin position="508"/>
        <end position="568"/>
    </location>
</feature>
<dbReference type="Proteomes" id="UP001152797">
    <property type="component" value="Unassembled WGS sequence"/>
</dbReference>
<dbReference type="OrthoDB" id="411513at2759"/>
<organism evidence="4">
    <name type="scientific">Cladocopium goreaui</name>
    <dbReference type="NCBI Taxonomy" id="2562237"/>
    <lineage>
        <taxon>Eukaryota</taxon>
        <taxon>Sar</taxon>
        <taxon>Alveolata</taxon>
        <taxon>Dinophyceae</taxon>
        <taxon>Suessiales</taxon>
        <taxon>Symbiodiniaceae</taxon>
        <taxon>Cladocopium</taxon>
    </lineage>
</organism>
<dbReference type="InterPro" id="IPR036612">
    <property type="entry name" value="KH_dom_type_1_sf"/>
</dbReference>
<keyword evidence="6" id="KW-1185">Reference proteome</keyword>
<dbReference type="InterPro" id="IPR004087">
    <property type="entry name" value="KH_dom"/>
</dbReference>
<evidence type="ECO:0000313" key="5">
    <source>
        <dbReference type="EMBL" id="CAL4803813.1"/>
    </source>
</evidence>